<evidence type="ECO:0000313" key="2">
    <source>
        <dbReference type="EMBL" id="NMH89058.1"/>
    </source>
</evidence>
<accession>A0ABX1S2C3</accession>
<reference evidence="2 3" key="1">
    <citation type="submission" date="2020-04" db="EMBL/GenBank/DDBJ databases">
        <title>A Flavivirga sp. nov.</title>
        <authorList>
            <person name="Sun X."/>
        </authorList>
    </citation>
    <scope>NUCLEOTIDE SEQUENCE [LARGE SCALE GENOMIC DNA]</scope>
    <source>
        <strain evidence="2 3">Y03</strain>
    </source>
</reference>
<proteinExistence type="predicted"/>
<sequence length="161" mass="17821">MKTLLFNYRFLFLFLISFTLAFCSSDDKEKAFEPVTINLDGLNIDTDDTSFTANGYQFKATRSKSEANGIALAYPNTNNDFSFLELDLRNSTGISKISISLFNNCRSCLDIQTLNGDQIVTEIKGKDLDSGINLVEIDISSGISALKIGSLETIVYSIKLE</sequence>
<dbReference type="Proteomes" id="UP000746690">
    <property type="component" value="Unassembled WGS sequence"/>
</dbReference>
<comment type="caution">
    <text evidence="2">The sequence shown here is derived from an EMBL/GenBank/DDBJ whole genome shotgun (WGS) entry which is preliminary data.</text>
</comment>
<gene>
    <name evidence="2" type="ORF">HHX25_16215</name>
</gene>
<keyword evidence="1" id="KW-0732">Signal</keyword>
<evidence type="ECO:0000313" key="3">
    <source>
        <dbReference type="Proteomes" id="UP000746690"/>
    </source>
</evidence>
<organism evidence="2 3">
    <name type="scientific">Flavivirga algicola</name>
    <dbReference type="NCBI Taxonomy" id="2729136"/>
    <lineage>
        <taxon>Bacteria</taxon>
        <taxon>Pseudomonadati</taxon>
        <taxon>Bacteroidota</taxon>
        <taxon>Flavobacteriia</taxon>
        <taxon>Flavobacteriales</taxon>
        <taxon>Flavobacteriaceae</taxon>
        <taxon>Flavivirga</taxon>
    </lineage>
</organism>
<keyword evidence="3" id="KW-1185">Reference proteome</keyword>
<evidence type="ECO:0000256" key="1">
    <source>
        <dbReference type="SAM" id="SignalP"/>
    </source>
</evidence>
<dbReference type="RefSeq" id="WP_169675680.1">
    <property type="nucleotide sequence ID" value="NZ_JABBHF010000010.1"/>
</dbReference>
<protein>
    <recommendedName>
        <fullName evidence="4">Lipoprotein</fullName>
    </recommendedName>
</protein>
<feature type="chain" id="PRO_5047425973" description="Lipoprotein" evidence="1">
    <location>
        <begin position="22"/>
        <end position="161"/>
    </location>
</feature>
<feature type="signal peptide" evidence="1">
    <location>
        <begin position="1"/>
        <end position="21"/>
    </location>
</feature>
<dbReference type="EMBL" id="JABBHF010000010">
    <property type="protein sequence ID" value="NMH89058.1"/>
    <property type="molecule type" value="Genomic_DNA"/>
</dbReference>
<evidence type="ECO:0008006" key="4">
    <source>
        <dbReference type="Google" id="ProtNLM"/>
    </source>
</evidence>
<name>A0ABX1S2C3_9FLAO</name>